<proteinExistence type="predicted"/>
<dbReference type="EMBL" id="SMGG01000003">
    <property type="protein sequence ID" value="TCK62422.1"/>
    <property type="molecule type" value="Genomic_DNA"/>
</dbReference>
<gene>
    <name evidence="1" type="ORF">C8D98_0948</name>
</gene>
<organism evidence="1 2">
    <name type="scientific">Seleniivibrio woodruffii</name>
    <dbReference type="NCBI Taxonomy" id="1078050"/>
    <lineage>
        <taxon>Bacteria</taxon>
        <taxon>Pseudomonadati</taxon>
        <taxon>Deferribacterota</taxon>
        <taxon>Deferribacteres</taxon>
        <taxon>Deferribacterales</taxon>
        <taxon>Geovibrionaceae</taxon>
        <taxon>Seleniivibrio</taxon>
    </lineage>
</organism>
<evidence type="ECO:0000313" key="2">
    <source>
        <dbReference type="Proteomes" id="UP000294614"/>
    </source>
</evidence>
<dbReference type="AlphaFoldDB" id="A0A4R1KD03"/>
<evidence type="ECO:0000313" key="1">
    <source>
        <dbReference type="EMBL" id="TCK62422.1"/>
    </source>
</evidence>
<dbReference type="Proteomes" id="UP000294614">
    <property type="component" value="Unassembled WGS sequence"/>
</dbReference>
<name>A0A4R1KD03_9BACT</name>
<comment type="caution">
    <text evidence="1">The sequence shown here is derived from an EMBL/GenBank/DDBJ whole genome shotgun (WGS) entry which is preliminary data.</text>
</comment>
<reference evidence="1 2" key="1">
    <citation type="submission" date="2019-03" db="EMBL/GenBank/DDBJ databases">
        <title>Genomic Encyclopedia of Type Strains, Phase IV (KMG-IV): sequencing the most valuable type-strain genomes for metagenomic binning, comparative biology and taxonomic classification.</title>
        <authorList>
            <person name="Goeker M."/>
        </authorList>
    </citation>
    <scope>NUCLEOTIDE SEQUENCE [LARGE SCALE GENOMIC DNA]</scope>
    <source>
        <strain evidence="1 2">DSM 24984</strain>
    </source>
</reference>
<sequence length="43" mass="4934">MSCHSECNEESLAMGFFGMRLMVTVPQGDEQVFQIIIDIHIIY</sequence>
<protein>
    <submittedName>
        <fullName evidence="1">Uncharacterized protein</fullName>
    </submittedName>
</protein>
<accession>A0A4R1KD03</accession>
<keyword evidence="2" id="KW-1185">Reference proteome</keyword>